<evidence type="ECO:0000256" key="5">
    <source>
        <dbReference type="ARBA" id="ARBA00023004"/>
    </source>
</evidence>
<keyword evidence="10" id="KW-1185">Reference proteome</keyword>
<dbReference type="InterPro" id="IPR036909">
    <property type="entry name" value="Cyt_c-like_dom_sf"/>
</dbReference>
<dbReference type="Gene3D" id="1.10.760.10">
    <property type="entry name" value="Cytochrome c-like domain"/>
    <property type="match status" value="1"/>
</dbReference>
<feature type="region of interest" description="Disordered" evidence="7">
    <location>
        <begin position="209"/>
        <end position="228"/>
    </location>
</feature>
<evidence type="ECO:0000313" key="9">
    <source>
        <dbReference type="EMBL" id="SLJ86327.1"/>
    </source>
</evidence>
<evidence type="ECO:0000256" key="3">
    <source>
        <dbReference type="ARBA" id="ARBA00022723"/>
    </source>
</evidence>
<dbReference type="GO" id="GO:0009055">
    <property type="term" value="F:electron transfer activity"/>
    <property type="evidence" value="ECO:0007669"/>
    <property type="project" value="InterPro"/>
</dbReference>
<keyword evidence="1" id="KW-0813">Transport</keyword>
<name>A0A1U6GS32_9SPHN</name>
<dbReference type="PROSITE" id="PS51007">
    <property type="entry name" value="CYTC"/>
    <property type="match status" value="1"/>
</dbReference>
<keyword evidence="2 6" id="KW-0349">Heme</keyword>
<evidence type="ECO:0000259" key="8">
    <source>
        <dbReference type="PROSITE" id="PS51007"/>
    </source>
</evidence>
<organism evidence="9 10">
    <name type="scientific">Novosphingobium mathurense</name>
    <dbReference type="NCBI Taxonomy" id="428990"/>
    <lineage>
        <taxon>Bacteria</taxon>
        <taxon>Pseudomonadati</taxon>
        <taxon>Pseudomonadota</taxon>
        <taxon>Alphaproteobacteria</taxon>
        <taxon>Sphingomonadales</taxon>
        <taxon>Sphingomonadaceae</taxon>
        <taxon>Novosphingobium</taxon>
    </lineage>
</organism>
<evidence type="ECO:0000256" key="7">
    <source>
        <dbReference type="SAM" id="MobiDB-lite"/>
    </source>
</evidence>
<evidence type="ECO:0000313" key="10">
    <source>
        <dbReference type="Proteomes" id="UP000190989"/>
    </source>
</evidence>
<keyword evidence="5 6" id="KW-0408">Iron</keyword>
<dbReference type="Proteomes" id="UP000190989">
    <property type="component" value="Unassembled WGS sequence"/>
</dbReference>
<dbReference type="SUPFAM" id="SSF46626">
    <property type="entry name" value="Cytochrome c"/>
    <property type="match status" value="1"/>
</dbReference>
<accession>A0A1U6GS32</accession>
<gene>
    <name evidence="9" type="ORF">SAMN06295987_101191</name>
</gene>
<dbReference type="RefSeq" id="WP_079729207.1">
    <property type="nucleotide sequence ID" value="NZ_FVZE01000001.1"/>
</dbReference>
<dbReference type="GO" id="GO:0020037">
    <property type="term" value="F:heme binding"/>
    <property type="evidence" value="ECO:0007669"/>
    <property type="project" value="InterPro"/>
</dbReference>
<dbReference type="PANTHER" id="PTHR11961">
    <property type="entry name" value="CYTOCHROME C"/>
    <property type="match status" value="1"/>
</dbReference>
<reference evidence="10" key="1">
    <citation type="submission" date="2017-02" db="EMBL/GenBank/DDBJ databases">
        <authorList>
            <person name="Varghese N."/>
            <person name="Submissions S."/>
        </authorList>
    </citation>
    <scope>NUCLEOTIDE SEQUENCE [LARGE SCALE GENOMIC DNA]</scope>
    <source>
        <strain evidence="10">SM117</strain>
    </source>
</reference>
<dbReference type="PRINTS" id="PR00604">
    <property type="entry name" value="CYTCHRMECIAB"/>
</dbReference>
<dbReference type="InterPro" id="IPR002327">
    <property type="entry name" value="Cyt_c_1A/1B"/>
</dbReference>
<dbReference type="GO" id="GO:0046872">
    <property type="term" value="F:metal ion binding"/>
    <property type="evidence" value="ECO:0007669"/>
    <property type="project" value="UniProtKB-KW"/>
</dbReference>
<keyword evidence="4" id="KW-0249">Electron transport</keyword>
<evidence type="ECO:0000256" key="6">
    <source>
        <dbReference type="PROSITE-ProRule" id="PRU00433"/>
    </source>
</evidence>
<sequence length="228" mass="24213">MIRSRWTAAGMCIAAAVGVAWGLDFFFDHLMSKPPTSELGYDPMGDNAAPMDMGAVQRGWPNAMHDPSERARMMAFMHGMGSREPMPIAAPTTQPQAAPVDLGTLLADADPQVGQAKAQVCASCHDFTQGGPNRIGPNLWGVVGRDIGSHAGFAYSDAMKSEPGNWSYAELFDYLASPARDIPGNKMGFAGLRKPEDRAAVIRYLATLGGSAPPLPQPKQPIGETAAQ</sequence>
<keyword evidence="3 6" id="KW-0479">Metal-binding</keyword>
<dbReference type="AlphaFoldDB" id="A0A1U6GS32"/>
<dbReference type="EMBL" id="FVZE01000001">
    <property type="protein sequence ID" value="SLJ86327.1"/>
    <property type="molecule type" value="Genomic_DNA"/>
</dbReference>
<evidence type="ECO:0000256" key="2">
    <source>
        <dbReference type="ARBA" id="ARBA00022617"/>
    </source>
</evidence>
<evidence type="ECO:0000256" key="4">
    <source>
        <dbReference type="ARBA" id="ARBA00022982"/>
    </source>
</evidence>
<dbReference type="STRING" id="428990.SAMN06295987_101191"/>
<proteinExistence type="predicted"/>
<feature type="domain" description="Cytochrome c" evidence="8">
    <location>
        <begin position="109"/>
        <end position="209"/>
    </location>
</feature>
<dbReference type="InterPro" id="IPR009056">
    <property type="entry name" value="Cyt_c-like_dom"/>
</dbReference>
<evidence type="ECO:0000256" key="1">
    <source>
        <dbReference type="ARBA" id="ARBA00022448"/>
    </source>
</evidence>
<protein>
    <submittedName>
        <fullName evidence="9">Cytochrome c</fullName>
    </submittedName>
</protein>